<protein>
    <submittedName>
        <fullName evidence="2">Uncharacterized protein</fullName>
    </submittedName>
</protein>
<proteinExistence type="predicted"/>
<keyword evidence="2" id="KW-0614">Plasmid</keyword>
<dbReference type="EMBL" id="CP062175">
    <property type="protein sequence ID" value="WXK38084.1"/>
    <property type="molecule type" value="Genomic_DNA"/>
</dbReference>
<accession>A0ABZ2Q080</accession>
<reference evidence="2 3" key="1">
    <citation type="submission" date="2020-09" db="EMBL/GenBank/DDBJ databases">
        <title>Genome sequences of Mycetohabitans spp.</title>
        <authorList>
            <person name="Carter M.E."/>
            <person name="Carpenter S.C.D."/>
            <person name="Bogdanove A.J."/>
        </authorList>
    </citation>
    <scope>NUCLEOTIDE SEQUENCE [LARGE SCALE GENOMIC DNA]</scope>
    <source>
        <strain evidence="2 3">B12</strain>
        <plasmid evidence="2 3">megaplasmid</plasmid>
    </source>
</reference>
<sequence>MSVALLPYVALHWGWPFACLAAGVSVLAGAMACIAFHRVRLSMPANTDAGDGAALLSLTGRCAKIRHNAAALIVEGIFDVTVFMAEKIAMLSRSIRGVCISSIALRTMSAFYSSSESVRGRKILTTASVMNSDSGLTGTSIMKT</sequence>
<dbReference type="RefSeq" id="WP_041754771.1">
    <property type="nucleotide sequence ID" value="NZ_CP062172.1"/>
</dbReference>
<keyword evidence="1" id="KW-0472">Membrane</keyword>
<gene>
    <name evidence="2" type="ORF">IHE29_01805</name>
</gene>
<keyword evidence="3" id="KW-1185">Reference proteome</keyword>
<evidence type="ECO:0000313" key="3">
    <source>
        <dbReference type="Proteomes" id="UP001493153"/>
    </source>
</evidence>
<dbReference type="Proteomes" id="UP001493153">
    <property type="component" value="Plasmid megaplasmid"/>
</dbReference>
<name>A0ABZ2Q080_9BURK</name>
<evidence type="ECO:0000256" key="1">
    <source>
        <dbReference type="SAM" id="Phobius"/>
    </source>
</evidence>
<keyword evidence="1" id="KW-1133">Transmembrane helix</keyword>
<geneLocation type="plasmid" evidence="2 3">
    <name>megaplasmid</name>
</geneLocation>
<evidence type="ECO:0000313" key="2">
    <source>
        <dbReference type="EMBL" id="WXK38084.1"/>
    </source>
</evidence>
<keyword evidence="1" id="KW-0812">Transmembrane</keyword>
<organism evidence="2 3">
    <name type="scientific">Mycetohabitans rhizoxinica</name>
    <dbReference type="NCBI Taxonomy" id="412963"/>
    <lineage>
        <taxon>Bacteria</taxon>
        <taxon>Pseudomonadati</taxon>
        <taxon>Pseudomonadota</taxon>
        <taxon>Betaproteobacteria</taxon>
        <taxon>Burkholderiales</taxon>
        <taxon>Burkholderiaceae</taxon>
        <taxon>Mycetohabitans</taxon>
    </lineage>
</organism>
<feature type="transmembrane region" description="Helical" evidence="1">
    <location>
        <begin position="15"/>
        <end position="36"/>
    </location>
</feature>